<evidence type="ECO:0008006" key="3">
    <source>
        <dbReference type="Google" id="ProtNLM"/>
    </source>
</evidence>
<comment type="caution">
    <text evidence="1">The sequence shown here is derived from an EMBL/GenBank/DDBJ whole genome shotgun (WGS) entry which is preliminary data.</text>
</comment>
<feature type="non-terminal residue" evidence="1">
    <location>
        <position position="136"/>
    </location>
</feature>
<evidence type="ECO:0000313" key="1">
    <source>
        <dbReference type="EMBL" id="KAK9724457.1"/>
    </source>
</evidence>
<protein>
    <recommendedName>
        <fullName evidence="3">Reverse transcriptase zinc-binding domain-containing protein</fullName>
    </recommendedName>
</protein>
<sequence>VLDRLYTKWRQRRLSLTQDVECYLCRDGMEDGGKLFFACPVSALYGALMSEWLGIDVPWNNWQLVKKMQKVSMFKKMVCFGVFNAMVHHVWEFRNKCHLFYYVLSPRCVVQKIQWEVKCRVRLFSNMLHIFDKEWM</sequence>
<feature type="non-terminal residue" evidence="1">
    <location>
        <position position="1"/>
    </location>
</feature>
<evidence type="ECO:0000313" key="2">
    <source>
        <dbReference type="Proteomes" id="UP001443914"/>
    </source>
</evidence>
<proteinExistence type="predicted"/>
<gene>
    <name evidence="1" type="ORF">RND81_05G073500</name>
</gene>
<dbReference type="EMBL" id="JBDFQZ010000005">
    <property type="protein sequence ID" value="KAK9724457.1"/>
    <property type="molecule type" value="Genomic_DNA"/>
</dbReference>
<reference evidence="1" key="1">
    <citation type="submission" date="2024-03" db="EMBL/GenBank/DDBJ databases">
        <title>WGS assembly of Saponaria officinalis var. Norfolk2.</title>
        <authorList>
            <person name="Jenkins J."/>
            <person name="Shu S."/>
            <person name="Grimwood J."/>
            <person name="Barry K."/>
            <person name="Goodstein D."/>
            <person name="Schmutz J."/>
            <person name="Leebens-Mack J."/>
            <person name="Osbourn A."/>
        </authorList>
    </citation>
    <scope>NUCLEOTIDE SEQUENCE [LARGE SCALE GENOMIC DNA]</scope>
    <source>
        <strain evidence="1">JIC</strain>
    </source>
</reference>
<accession>A0AAW1KRC0</accession>
<dbReference type="Proteomes" id="UP001443914">
    <property type="component" value="Unassembled WGS sequence"/>
</dbReference>
<keyword evidence="2" id="KW-1185">Reference proteome</keyword>
<organism evidence="1 2">
    <name type="scientific">Saponaria officinalis</name>
    <name type="common">Common soapwort</name>
    <name type="synonym">Lychnis saponaria</name>
    <dbReference type="NCBI Taxonomy" id="3572"/>
    <lineage>
        <taxon>Eukaryota</taxon>
        <taxon>Viridiplantae</taxon>
        <taxon>Streptophyta</taxon>
        <taxon>Embryophyta</taxon>
        <taxon>Tracheophyta</taxon>
        <taxon>Spermatophyta</taxon>
        <taxon>Magnoliopsida</taxon>
        <taxon>eudicotyledons</taxon>
        <taxon>Gunneridae</taxon>
        <taxon>Pentapetalae</taxon>
        <taxon>Caryophyllales</taxon>
        <taxon>Caryophyllaceae</taxon>
        <taxon>Caryophylleae</taxon>
        <taxon>Saponaria</taxon>
    </lineage>
</organism>
<name>A0AAW1KRC0_SAPOF</name>
<dbReference type="AlphaFoldDB" id="A0AAW1KRC0"/>